<dbReference type="EC" id="2.7.1.176" evidence="2"/>
<keyword evidence="3" id="KW-0547">Nucleotide-binding</keyword>
<dbReference type="Gene3D" id="3.40.50.300">
    <property type="entry name" value="P-loop containing nucleotide triphosphate hydrolases"/>
    <property type="match status" value="1"/>
</dbReference>
<protein>
    <recommendedName>
        <fullName evidence="5">UDP-N-acetylglucosamine kinase</fullName>
        <ecNumber evidence="2">2.7.1.176</ecNumber>
    </recommendedName>
    <alternativeName>
        <fullName evidence="5">UDP-N-acetylglucosamine kinase</fullName>
    </alternativeName>
</protein>
<comment type="similarity">
    <text evidence="1">Belongs to the zeta toxin family.</text>
</comment>
<comment type="caution">
    <text evidence="8">The sequence shown here is derived from an EMBL/GenBank/DDBJ whole genome shotgun (WGS) entry which is preliminary data.</text>
</comment>
<keyword evidence="9" id="KW-1185">Reference proteome</keyword>
<dbReference type="CDD" id="cd01983">
    <property type="entry name" value="SIMIBI"/>
    <property type="match status" value="1"/>
</dbReference>
<evidence type="ECO:0000259" key="7">
    <source>
        <dbReference type="Pfam" id="PF06414"/>
    </source>
</evidence>
<evidence type="ECO:0000256" key="6">
    <source>
        <dbReference type="ARBA" id="ARBA00048178"/>
    </source>
</evidence>
<dbReference type="RefSeq" id="WP_330137314.1">
    <property type="nucleotide sequence ID" value="NZ_JAUTXY010000033.1"/>
</dbReference>
<evidence type="ECO:0000313" key="8">
    <source>
        <dbReference type="EMBL" id="MEE2062276.1"/>
    </source>
</evidence>
<accession>A0ABU7LL81</accession>
<evidence type="ECO:0000313" key="9">
    <source>
        <dbReference type="Proteomes" id="UP001336020"/>
    </source>
</evidence>
<dbReference type="Pfam" id="PF06414">
    <property type="entry name" value="Zeta_toxin"/>
    <property type="match status" value="1"/>
</dbReference>
<name>A0ABU7LL81_9NOCA</name>
<evidence type="ECO:0000256" key="2">
    <source>
        <dbReference type="ARBA" id="ARBA00011963"/>
    </source>
</evidence>
<organism evidence="8 9">
    <name type="scientific">Rhodococcus artemisiae</name>
    <dbReference type="NCBI Taxonomy" id="714159"/>
    <lineage>
        <taxon>Bacteria</taxon>
        <taxon>Bacillati</taxon>
        <taxon>Actinomycetota</taxon>
        <taxon>Actinomycetes</taxon>
        <taxon>Mycobacteriales</taxon>
        <taxon>Nocardiaceae</taxon>
        <taxon>Rhodococcus</taxon>
    </lineage>
</organism>
<dbReference type="EMBL" id="JAUTXY010000033">
    <property type="protein sequence ID" value="MEE2062276.1"/>
    <property type="molecule type" value="Genomic_DNA"/>
</dbReference>
<proteinExistence type="inferred from homology"/>
<evidence type="ECO:0000256" key="1">
    <source>
        <dbReference type="ARBA" id="ARBA00009104"/>
    </source>
</evidence>
<dbReference type="Proteomes" id="UP001336020">
    <property type="component" value="Unassembled WGS sequence"/>
</dbReference>
<feature type="domain" description="Zeta toxin" evidence="7">
    <location>
        <begin position="56"/>
        <end position="224"/>
    </location>
</feature>
<dbReference type="SUPFAM" id="SSF52540">
    <property type="entry name" value="P-loop containing nucleoside triphosphate hydrolases"/>
    <property type="match status" value="1"/>
</dbReference>
<reference evidence="8 9" key="1">
    <citation type="submission" date="2023-07" db="EMBL/GenBank/DDBJ databases">
        <authorList>
            <person name="Girao M."/>
            <person name="Carvalho M.F."/>
        </authorList>
    </citation>
    <scope>NUCLEOTIDE SEQUENCE [LARGE SCALE GENOMIC DNA]</scope>
    <source>
        <strain evidence="8 9">YIM65754</strain>
    </source>
</reference>
<gene>
    <name evidence="8" type="ORF">Q7514_32605</name>
</gene>
<evidence type="ECO:0000256" key="3">
    <source>
        <dbReference type="ARBA" id="ARBA00022741"/>
    </source>
</evidence>
<keyword evidence="4" id="KW-0067">ATP-binding</keyword>
<evidence type="ECO:0000256" key="5">
    <source>
        <dbReference type="ARBA" id="ARBA00032897"/>
    </source>
</evidence>
<evidence type="ECO:0000256" key="4">
    <source>
        <dbReference type="ARBA" id="ARBA00022840"/>
    </source>
</evidence>
<sequence length="280" mass="30279">MPLSIRGAPRAGYSTPVVTGHRGACTGTTAAPPYQGCDRRGVSGRAGRHRSRWRCSIVTAGVPGAGKSTAIGSRGLAGRGWRVLDADRIKDHLIRDGLGRGVYDDLLDTVLPDGRRLHPRELATLVHRESTQILDTVQQHCIEMGENIVIEGTFRWDGLGAQLLTELGGAGYTDLTIVDAEVTCDTALDRAQHRWWTGRTDPDNELGGRFTPTSAITDLYPHGSARSICARNARAAFEHPLSAVIESMTLFVDDYTTGTHVESTTTKHNGVVNYDSHTAP</sequence>
<comment type="catalytic activity">
    <reaction evidence="6">
        <text>UDP-N-acetyl-alpha-D-glucosamine + ATP = UDP-N-acetyl-alpha-D-glucosamine 3'-phosphate + ADP + H(+)</text>
        <dbReference type="Rhea" id="RHEA:32671"/>
        <dbReference type="ChEBI" id="CHEBI:15378"/>
        <dbReference type="ChEBI" id="CHEBI:30616"/>
        <dbReference type="ChEBI" id="CHEBI:57705"/>
        <dbReference type="ChEBI" id="CHEBI:64353"/>
        <dbReference type="ChEBI" id="CHEBI:456216"/>
        <dbReference type="EC" id="2.7.1.176"/>
    </reaction>
</comment>
<dbReference type="InterPro" id="IPR010488">
    <property type="entry name" value="Zeta_toxin_domain"/>
</dbReference>
<dbReference type="InterPro" id="IPR027417">
    <property type="entry name" value="P-loop_NTPase"/>
</dbReference>